<evidence type="ECO:0000256" key="2">
    <source>
        <dbReference type="SAM" id="SignalP"/>
    </source>
</evidence>
<dbReference type="GO" id="GO:0009279">
    <property type="term" value="C:cell outer membrane"/>
    <property type="evidence" value="ECO:0007669"/>
    <property type="project" value="InterPro"/>
</dbReference>
<dbReference type="InterPro" id="IPR018013">
    <property type="entry name" value="Channel_Tsx-like"/>
</dbReference>
<keyword evidence="2" id="KW-0732">Signal</keyword>
<evidence type="ECO:0000313" key="4">
    <source>
        <dbReference type="Proteomes" id="UP000282438"/>
    </source>
</evidence>
<reference evidence="3 4" key="1">
    <citation type="submission" date="2018-12" db="EMBL/GenBank/DDBJ databases">
        <title>Complete genome sequence of Iodobacter sp. H11R3.</title>
        <authorList>
            <person name="Bae J.-W."/>
        </authorList>
    </citation>
    <scope>NUCLEOTIDE SEQUENCE [LARGE SCALE GENOMIC DNA]</scope>
    <source>
        <strain evidence="3 4">H11R3</strain>
    </source>
</reference>
<gene>
    <name evidence="3" type="ORF">EJO50_05330</name>
</gene>
<name>A0A3S8ZRB0_9NEIS</name>
<evidence type="ECO:0008006" key="5">
    <source>
        <dbReference type="Google" id="ProtNLM"/>
    </source>
</evidence>
<proteinExistence type="inferred from homology"/>
<dbReference type="Pfam" id="PF03502">
    <property type="entry name" value="Channel_Tsx"/>
    <property type="match status" value="1"/>
</dbReference>
<organism evidence="3 4">
    <name type="scientific">Iodobacter ciconiae</name>
    <dbReference type="NCBI Taxonomy" id="2496266"/>
    <lineage>
        <taxon>Bacteria</taxon>
        <taxon>Pseudomonadati</taxon>
        <taxon>Pseudomonadota</taxon>
        <taxon>Betaproteobacteria</taxon>
        <taxon>Neisseriales</taxon>
        <taxon>Chitinibacteraceae</taxon>
        <taxon>Iodobacter</taxon>
    </lineage>
</organism>
<feature type="chain" id="PRO_5019342637" description="Ion channel protein Tsx" evidence="2">
    <location>
        <begin position="21"/>
        <end position="265"/>
    </location>
</feature>
<dbReference type="AlphaFoldDB" id="A0A3S8ZRB0"/>
<dbReference type="OrthoDB" id="6474234at2"/>
<dbReference type="SUPFAM" id="SSF111364">
    <property type="entry name" value="Tsx-like channel"/>
    <property type="match status" value="1"/>
</dbReference>
<dbReference type="KEGG" id="iod:EJO50_05330"/>
<evidence type="ECO:0000256" key="1">
    <source>
        <dbReference type="ARBA" id="ARBA00008728"/>
    </source>
</evidence>
<dbReference type="Proteomes" id="UP000282438">
    <property type="component" value="Chromosome"/>
</dbReference>
<protein>
    <recommendedName>
        <fullName evidence="5">Ion channel protein Tsx</fullName>
    </recommendedName>
</protein>
<evidence type="ECO:0000313" key="3">
    <source>
        <dbReference type="EMBL" id="AZN35955.1"/>
    </source>
</evidence>
<dbReference type="EMBL" id="CP034433">
    <property type="protein sequence ID" value="AZN35955.1"/>
    <property type="molecule type" value="Genomic_DNA"/>
</dbReference>
<dbReference type="InterPro" id="IPR036777">
    <property type="entry name" value="Channel_Tsx-like_sf"/>
</dbReference>
<feature type="signal peptide" evidence="2">
    <location>
        <begin position="1"/>
        <end position="20"/>
    </location>
</feature>
<dbReference type="RefSeq" id="WP_125972175.1">
    <property type="nucleotide sequence ID" value="NZ_CP034433.1"/>
</dbReference>
<comment type="similarity">
    <text evidence="1">Belongs to the nucleoside-specific channel-forming outer membrane porin (Tsx) (TC 1.B.10) family.</text>
</comment>
<accession>A0A3S8ZRB0</accession>
<sequence>MKLRNILVAASILATPAAFAANDWSFKNVSVNWLDWSSGTEDRTNAGAFAGKKDFALLEVEGGFGGDWGEAYGFFDIENPSKAKSESDSRNNRRYVVKAVGRFNMTHLGSVPVQAYVHIYDLRDPGTGFFTQNRVLGLGTSFSSGNFWIKLFLGAHQQLDKNIGAHGNGMMAGYVAGYSFQMFGQSFMATQWHETEFNRSDKFLMMGSPAGGVTKGDSTGQNGAVSLWWNVSKEFTTGLQYRYADQKLGSASYQNAMIYTAKYNF</sequence>
<keyword evidence="4" id="KW-1185">Reference proteome</keyword>